<dbReference type="CDD" id="cd01836">
    <property type="entry name" value="FeeA_FeeB_like"/>
    <property type="match status" value="1"/>
</dbReference>
<dbReference type="GO" id="GO:0004622">
    <property type="term" value="F:phosphatidylcholine lysophospholipase activity"/>
    <property type="evidence" value="ECO:0007669"/>
    <property type="project" value="TreeGrafter"/>
</dbReference>
<dbReference type="InterPro" id="IPR036514">
    <property type="entry name" value="SGNH_hydro_sf"/>
</dbReference>
<dbReference type="AlphaFoldDB" id="A0A849BNH3"/>
<feature type="compositionally biased region" description="Low complexity" evidence="1">
    <location>
        <begin position="287"/>
        <end position="301"/>
    </location>
</feature>
<feature type="domain" description="SGNH hydrolase-type esterase" evidence="3">
    <location>
        <begin position="71"/>
        <end position="250"/>
    </location>
</feature>
<keyword evidence="2" id="KW-1133">Transmembrane helix</keyword>
<dbReference type="InterPro" id="IPR051532">
    <property type="entry name" value="Ester_Hydrolysis_Enzymes"/>
</dbReference>
<dbReference type="Proteomes" id="UP000555552">
    <property type="component" value="Unassembled WGS sequence"/>
</dbReference>
<dbReference type="InterPro" id="IPR013830">
    <property type="entry name" value="SGNH_hydro"/>
</dbReference>
<keyword evidence="2" id="KW-0472">Membrane</keyword>
<feature type="transmembrane region" description="Helical" evidence="2">
    <location>
        <begin position="12"/>
        <end position="35"/>
    </location>
</feature>
<accession>A0A849BNH3</accession>
<keyword evidence="5" id="KW-1185">Reference proteome</keyword>
<feature type="compositionally biased region" description="Polar residues" evidence="1">
    <location>
        <begin position="308"/>
        <end position="317"/>
    </location>
</feature>
<protein>
    <submittedName>
        <fullName evidence="4">SGNH/GDSL hydrolase family protein</fullName>
    </submittedName>
</protein>
<keyword evidence="2" id="KW-0812">Transmembrane</keyword>
<name>A0A849BNH3_9ACTN</name>
<dbReference type="PANTHER" id="PTHR30383:SF5">
    <property type="entry name" value="SGNH HYDROLASE-TYPE ESTERASE DOMAIN-CONTAINING PROTEIN"/>
    <property type="match status" value="1"/>
</dbReference>
<dbReference type="PANTHER" id="PTHR30383">
    <property type="entry name" value="THIOESTERASE 1/PROTEASE 1/LYSOPHOSPHOLIPASE L1"/>
    <property type="match status" value="1"/>
</dbReference>
<dbReference type="Pfam" id="PF13472">
    <property type="entry name" value="Lipase_GDSL_2"/>
    <property type="match status" value="1"/>
</dbReference>
<dbReference type="SUPFAM" id="SSF52266">
    <property type="entry name" value="SGNH hydrolase"/>
    <property type="match status" value="1"/>
</dbReference>
<evidence type="ECO:0000259" key="3">
    <source>
        <dbReference type="Pfam" id="PF13472"/>
    </source>
</evidence>
<organism evidence="4 5">
    <name type="scientific">Pseudokineococcus marinus</name>
    <dbReference type="NCBI Taxonomy" id="351215"/>
    <lineage>
        <taxon>Bacteria</taxon>
        <taxon>Bacillati</taxon>
        <taxon>Actinomycetota</taxon>
        <taxon>Actinomycetes</taxon>
        <taxon>Kineosporiales</taxon>
        <taxon>Kineosporiaceae</taxon>
        <taxon>Pseudokineococcus</taxon>
    </lineage>
</organism>
<evidence type="ECO:0000256" key="2">
    <source>
        <dbReference type="SAM" id="Phobius"/>
    </source>
</evidence>
<proteinExistence type="predicted"/>
<comment type="caution">
    <text evidence="4">The sequence shown here is derived from an EMBL/GenBank/DDBJ whole genome shotgun (WGS) entry which is preliminary data.</text>
</comment>
<evidence type="ECO:0000313" key="5">
    <source>
        <dbReference type="Proteomes" id="UP000555552"/>
    </source>
</evidence>
<dbReference type="RefSeq" id="WP_171203975.1">
    <property type="nucleotide sequence ID" value="NZ_JABEMA010000285.1"/>
</dbReference>
<keyword evidence="4" id="KW-0378">Hydrolase</keyword>
<feature type="region of interest" description="Disordered" evidence="1">
    <location>
        <begin position="287"/>
        <end position="317"/>
    </location>
</feature>
<dbReference type="EMBL" id="JABEMA010000285">
    <property type="protein sequence ID" value="NNH24211.1"/>
    <property type="molecule type" value="Genomic_DNA"/>
</dbReference>
<dbReference type="Gene3D" id="3.40.50.1110">
    <property type="entry name" value="SGNH hydrolase"/>
    <property type="match status" value="1"/>
</dbReference>
<gene>
    <name evidence="4" type="ORF">HLB09_14130</name>
</gene>
<reference evidence="4 5" key="1">
    <citation type="submission" date="2020-05" db="EMBL/GenBank/DDBJ databases">
        <title>MicrobeNet Type strains.</title>
        <authorList>
            <person name="Nicholson A.C."/>
        </authorList>
    </citation>
    <scope>NUCLEOTIDE SEQUENCE [LARGE SCALE GENOMIC DNA]</scope>
    <source>
        <strain evidence="4 5">JCM 14547</strain>
    </source>
</reference>
<sequence>MADGGSTARRVGAVTAAYAAGLVALGGAAVGVVLVEARLARRWVGRPFGSEGPDADGVYGAGPGRVLVLGVLGDSSADGLGAQTPAQTPGAIVATGLAAVSGRRVRLLNRAVVGAGSADLDAQAGRLLAEVPAPDVVLVMVGANDVTHRVRPADAARHLSRAVARLRAAGAEVVVGTCPDLGVVEPVAQPLRAIARRWARDLAAAQTVAVVEAGGRSVSLGDLLGPEFSAAPAEMFSADRFHPSPAGYARAAAVLLPAVCASLGLWPEPPSAGREGRVVPVAEAASAAASSTSGSAEESTSVSRLWVRTTSKTPVAT</sequence>
<evidence type="ECO:0000256" key="1">
    <source>
        <dbReference type="SAM" id="MobiDB-lite"/>
    </source>
</evidence>
<evidence type="ECO:0000313" key="4">
    <source>
        <dbReference type="EMBL" id="NNH24211.1"/>
    </source>
</evidence>